<evidence type="ECO:0000259" key="3">
    <source>
        <dbReference type="PROSITE" id="PS50102"/>
    </source>
</evidence>
<protein>
    <recommendedName>
        <fullName evidence="3">RRM domain-containing protein</fullName>
    </recommendedName>
</protein>
<evidence type="ECO:0000256" key="2">
    <source>
        <dbReference type="SAM" id="MobiDB-lite"/>
    </source>
</evidence>
<dbReference type="EMBL" id="HBGA01012563">
    <property type="protein sequence ID" value="CAD8993765.1"/>
    <property type="molecule type" value="Transcribed_RNA"/>
</dbReference>
<dbReference type="GO" id="GO:0003723">
    <property type="term" value="F:RNA binding"/>
    <property type="evidence" value="ECO:0007669"/>
    <property type="project" value="UniProtKB-UniRule"/>
</dbReference>
<organism evidence="4">
    <name type="scientific">Eutreptiella gymnastica</name>
    <dbReference type="NCBI Taxonomy" id="73025"/>
    <lineage>
        <taxon>Eukaryota</taxon>
        <taxon>Discoba</taxon>
        <taxon>Euglenozoa</taxon>
        <taxon>Euglenida</taxon>
        <taxon>Spirocuta</taxon>
        <taxon>Euglenophyceae</taxon>
        <taxon>Eutreptiales</taxon>
        <taxon>Eutreptiaceae</taxon>
        <taxon>Eutreptiella</taxon>
    </lineage>
</organism>
<dbReference type="InterPro" id="IPR000504">
    <property type="entry name" value="RRM_dom"/>
</dbReference>
<keyword evidence="1" id="KW-0694">RNA-binding</keyword>
<dbReference type="Pfam" id="PF00076">
    <property type="entry name" value="RRM_1"/>
    <property type="match status" value="1"/>
</dbReference>
<dbReference type="SUPFAM" id="SSF54928">
    <property type="entry name" value="RNA-binding domain, RBD"/>
    <property type="match status" value="1"/>
</dbReference>
<reference evidence="4" key="1">
    <citation type="submission" date="2021-01" db="EMBL/GenBank/DDBJ databases">
        <authorList>
            <person name="Corre E."/>
            <person name="Pelletier E."/>
            <person name="Niang G."/>
            <person name="Scheremetjew M."/>
            <person name="Finn R."/>
            <person name="Kale V."/>
            <person name="Holt S."/>
            <person name="Cochrane G."/>
            <person name="Meng A."/>
            <person name="Brown T."/>
            <person name="Cohen L."/>
        </authorList>
    </citation>
    <scope>NUCLEOTIDE SEQUENCE</scope>
    <source>
        <strain evidence="4">NIES-381</strain>
    </source>
</reference>
<dbReference type="InterPro" id="IPR012677">
    <property type="entry name" value="Nucleotide-bd_a/b_plait_sf"/>
</dbReference>
<accession>A0A7S1HXA6</accession>
<dbReference type="InterPro" id="IPR035979">
    <property type="entry name" value="RBD_domain_sf"/>
</dbReference>
<dbReference type="Gene3D" id="3.30.70.330">
    <property type="match status" value="1"/>
</dbReference>
<evidence type="ECO:0000256" key="1">
    <source>
        <dbReference type="PROSITE-ProRule" id="PRU00176"/>
    </source>
</evidence>
<feature type="compositionally biased region" description="Basic and acidic residues" evidence="2">
    <location>
        <begin position="214"/>
        <end position="237"/>
    </location>
</feature>
<dbReference type="PROSITE" id="PS50102">
    <property type="entry name" value="RRM"/>
    <property type="match status" value="1"/>
</dbReference>
<dbReference type="SMART" id="SM00360">
    <property type="entry name" value="RRM"/>
    <property type="match status" value="1"/>
</dbReference>
<name>A0A7S1HXA6_9EUGL</name>
<evidence type="ECO:0000313" key="4">
    <source>
        <dbReference type="EMBL" id="CAD8993765.1"/>
    </source>
</evidence>
<feature type="region of interest" description="Disordered" evidence="2">
    <location>
        <begin position="205"/>
        <end position="244"/>
    </location>
</feature>
<feature type="domain" description="RRM" evidence="3">
    <location>
        <begin position="298"/>
        <end position="376"/>
    </location>
</feature>
<gene>
    <name evidence="4" type="ORF">EGYM00392_LOCUS4815</name>
</gene>
<sequence>MDSLEFWLDEYCDSAALHDPNFDVLQKISGPNDEYLDFVRTQGGIGDVEVLKIFDSSGRLIRVGLGVQGDEEFLETSANSCDSLLSKAAELWGKYIADIATAVASAAATQPGPMTAASLNVNGLAPPPHQVQHAAHGGNMHMPQAPPVQGVHQVPWDWRDPFAWPPTTTMTHIPGPAELGLGTPKYTLQLTPGFKHSAYLQPSYPTACSASHPSPRDFSQERKPKAPRRGKWDDAPRAAKPSPQVRISREVKENTAAAVSQVDGGNFYVAPPTTADYRQEIQSEVRRAYVVEPGQVKNRLFVVVNKEATQEDLEYSFSQVPGMVECQLKLDHHTGFSKGFAFVLYNTDEAAATALGTFNGAKTRTGWIMTVRQADPLTAKVKGKPGGGSS</sequence>
<dbReference type="PANTHER" id="PTHR15241:SF386">
    <property type="entry name" value="RNA-BINDING REGION RNP-1 DOMAIN-CONTAINING PROTEIN-RELATED"/>
    <property type="match status" value="1"/>
</dbReference>
<proteinExistence type="predicted"/>
<dbReference type="PANTHER" id="PTHR15241">
    <property type="entry name" value="TRANSFORMER-2-RELATED"/>
    <property type="match status" value="1"/>
</dbReference>
<dbReference type="AlphaFoldDB" id="A0A7S1HXA6"/>